<evidence type="ECO:0000259" key="3">
    <source>
        <dbReference type="Pfam" id="PF00266"/>
    </source>
</evidence>
<dbReference type="GO" id="GO:0016829">
    <property type="term" value="F:lyase activity"/>
    <property type="evidence" value="ECO:0007669"/>
    <property type="project" value="UniProtKB-KW"/>
</dbReference>
<gene>
    <name evidence="4" type="ORF">BJ969_004274</name>
</gene>
<reference evidence="4 5" key="1">
    <citation type="submission" date="2020-08" db="EMBL/GenBank/DDBJ databases">
        <title>Sequencing the genomes of 1000 actinobacteria strains.</title>
        <authorList>
            <person name="Klenk H.-P."/>
        </authorList>
    </citation>
    <scope>NUCLEOTIDE SEQUENCE [LARGE SCALE GENOMIC DNA]</scope>
    <source>
        <strain evidence="4 5">DSM 45582</strain>
    </source>
</reference>
<dbReference type="PANTHER" id="PTHR43586">
    <property type="entry name" value="CYSTEINE DESULFURASE"/>
    <property type="match status" value="1"/>
</dbReference>
<feature type="domain" description="Aminotransferase class V" evidence="3">
    <location>
        <begin position="49"/>
        <end position="415"/>
    </location>
</feature>
<comment type="caution">
    <text evidence="4">The sequence shown here is derived from an EMBL/GenBank/DDBJ whole genome shotgun (WGS) entry which is preliminary data.</text>
</comment>
<accession>A0A840NFI9</accession>
<evidence type="ECO:0000256" key="2">
    <source>
        <dbReference type="ARBA" id="ARBA00022898"/>
    </source>
</evidence>
<evidence type="ECO:0000313" key="5">
    <source>
        <dbReference type="Proteomes" id="UP000580474"/>
    </source>
</evidence>
<evidence type="ECO:0000256" key="1">
    <source>
        <dbReference type="ARBA" id="ARBA00001933"/>
    </source>
</evidence>
<dbReference type="PANTHER" id="PTHR43586:SF8">
    <property type="entry name" value="CYSTEINE DESULFURASE 1, CHLOROPLASTIC"/>
    <property type="match status" value="1"/>
</dbReference>
<evidence type="ECO:0000313" key="4">
    <source>
        <dbReference type="EMBL" id="MBB5071186.1"/>
    </source>
</evidence>
<dbReference type="InterPro" id="IPR015424">
    <property type="entry name" value="PyrdxlP-dep_Trfase"/>
</dbReference>
<proteinExistence type="predicted"/>
<dbReference type="EMBL" id="JACHIV010000001">
    <property type="protein sequence ID" value="MBB5071186.1"/>
    <property type="molecule type" value="Genomic_DNA"/>
</dbReference>
<organism evidence="4 5">
    <name type="scientific">Saccharopolyspora gloriosae</name>
    <dbReference type="NCBI Taxonomy" id="455344"/>
    <lineage>
        <taxon>Bacteria</taxon>
        <taxon>Bacillati</taxon>
        <taxon>Actinomycetota</taxon>
        <taxon>Actinomycetes</taxon>
        <taxon>Pseudonocardiales</taxon>
        <taxon>Pseudonocardiaceae</taxon>
        <taxon>Saccharopolyspora</taxon>
    </lineage>
</organism>
<keyword evidence="2" id="KW-0663">Pyridoxal phosphate</keyword>
<dbReference type="InterPro" id="IPR000192">
    <property type="entry name" value="Aminotrans_V_dom"/>
</dbReference>
<dbReference type="Pfam" id="PF00266">
    <property type="entry name" value="Aminotran_5"/>
    <property type="match status" value="1"/>
</dbReference>
<dbReference type="Gene3D" id="3.40.640.10">
    <property type="entry name" value="Type I PLP-dependent aspartate aminotransferase-like (Major domain)"/>
    <property type="match status" value="1"/>
</dbReference>
<keyword evidence="4" id="KW-0456">Lyase</keyword>
<dbReference type="SUPFAM" id="SSF53383">
    <property type="entry name" value="PLP-dependent transferases"/>
    <property type="match status" value="1"/>
</dbReference>
<dbReference type="AlphaFoldDB" id="A0A840NFI9"/>
<dbReference type="Proteomes" id="UP000580474">
    <property type="component" value="Unassembled WGS sequence"/>
</dbReference>
<dbReference type="InterPro" id="IPR015421">
    <property type="entry name" value="PyrdxlP-dep_Trfase_major"/>
</dbReference>
<comment type="cofactor">
    <cofactor evidence="1">
        <name>pyridoxal 5'-phosphate</name>
        <dbReference type="ChEBI" id="CHEBI:597326"/>
    </cofactor>
</comment>
<name>A0A840NFI9_9PSEU</name>
<dbReference type="InterPro" id="IPR015422">
    <property type="entry name" value="PyrdxlP-dep_Trfase_small"/>
</dbReference>
<keyword evidence="5" id="KW-1185">Reference proteome</keyword>
<protein>
    <submittedName>
        <fullName evidence="4">Selenocysteine lyase/cysteine desulfurase</fullName>
    </submittedName>
</protein>
<dbReference type="Gene3D" id="3.90.1150.10">
    <property type="entry name" value="Aspartate Aminotransferase, domain 1"/>
    <property type="match status" value="1"/>
</dbReference>
<sequence>MSSAVRSSRDETAGIPIWSIVDSVPTVPAVVGAQLRVPLVTGGSIEYANLDHGASAPCLTAVRDAVNELLPWYASVHRGAGFASQVCTRVYEGARDVLRRFVGARRTDSVIFTRNTTDSLNLLATALPADTSVVVFDTEHHAALLPWAGDRVRTLGIPADPQDAVRLLDAALADCADGPKLAVLTGASNVTGEVWPVAELARVARRHGARTVLDAAQLAPHRPVRIAELGVDHVVLSGHKLYAPFGAGALIGRDDWLDAAEPYLAGGGATRSVPDTGEIDWNTGPERHEAGSPNTVGVHALATACAALADHADAITGHEELLLQRLRRGLRGVPGLRELSLFGAEHDRVGVVGFIVDGHDPGLIAAALAAEHGIGVRDGLFCAHRAVRHLLAGSGEQRAVRISLGLGTTVEHVDRIVRALRGLVAYGPQWRYEQVDGRWAPVDDPREFPASLV</sequence>
<dbReference type="RefSeq" id="WP_184481331.1">
    <property type="nucleotide sequence ID" value="NZ_JACHIV010000001.1"/>
</dbReference>